<dbReference type="EMBL" id="AP024238">
    <property type="protein sequence ID" value="BCO26893.1"/>
    <property type="molecule type" value="Genomic_DNA"/>
</dbReference>
<evidence type="ECO:0000256" key="2">
    <source>
        <dbReference type="ARBA" id="ARBA00022485"/>
    </source>
</evidence>
<dbReference type="Gene3D" id="2.60.40.10">
    <property type="entry name" value="Immunoglobulins"/>
    <property type="match status" value="1"/>
</dbReference>
<dbReference type="Pfam" id="PF12801">
    <property type="entry name" value="Fer4_5"/>
    <property type="match status" value="1"/>
</dbReference>
<feature type="transmembrane region" description="Helical" evidence="7">
    <location>
        <begin position="93"/>
        <end position="114"/>
    </location>
</feature>
<feature type="transmembrane region" description="Helical" evidence="7">
    <location>
        <begin position="348"/>
        <end position="367"/>
    </location>
</feature>
<evidence type="ECO:0000313" key="10">
    <source>
        <dbReference type="Proteomes" id="UP000824366"/>
    </source>
</evidence>
<dbReference type="InterPro" id="IPR014116">
    <property type="entry name" value="Cyt_c_oxidase_cbb3_FixG"/>
</dbReference>
<keyword evidence="1" id="KW-0813">Transport</keyword>
<dbReference type="InterPro" id="IPR032879">
    <property type="entry name" value="FixG_C"/>
</dbReference>
<keyword evidence="4" id="KW-0249">Electron transport</keyword>
<feature type="transmembrane region" description="Helical" evidence="7">
    <location>
        <begin position="167"/>
        <end position="184"/>
    </location>
</feature>
<organism evidence="9 10">
    <name type="scientific">Rhodoferax lithotrophicus</name>
    <dbReference type="NCBI Taxonomy" id="2798804"/>
    <lineage>
        <taxon>Bacteria</taxon>
        <taxon>Pseudomonadati</taxon>
        <taxon>Pseudomonadota</taxon>
        <taxon>Betaproteobacteria</taxon>
        <taxon>Burkholderiales</taxon>
        <taxon>Comamonadaceae</taxon>
        <taxon>Rhodoferax</taxon>
    </lineage>
</organism>
<keyword evidence="6" id="KW-0411">Iron-sulfur</keyword>
<keyword evidence="7" id="KW-0472">Membrane</keyword>
<evidence type="ECO:0000313" key="9">
    <source>
        <dbReference type="EMBL" id="BCO26893.1"/>
    </source>
</evidence>
<dbReference type="InterPro" id="IPR017896">
    <property type="entry name" value="4Fe4S_Fe-S-bd"/>
</dbReference>
<dbReference type="InterPro" id="IPR013783">
    <property type="entry name" value="Ig-like_fold"/>
</dbReference>
<evidence type="ECO:0000256" key="3">
    <source>
        <dbReference type="ARBA" id="ARBA00022723"/>
    </source>
</evidence>
<proteinExistence type="predicted"/>
<name>A0ABN6D5R5_9BURK</name>
<dbReference type="Pfam" id="PF11614">
    <property type="entry name" value="FixG_C"/>
    <property type="match status" value="1"/>
</dbReference>
<dbReference type="Gene3D" id="3.30.70.20">
    <property type="match status" value="1"/>
</dbReference>
<gene>
    <name evidence="9" type="ORF">MIZ03_1779</name>
</gene>
<evidence type="ECO:0000256" key="1">
    <source>
        <dbReference type="ARBA" id="ARBA00022448"/>
    </source>
</evidence>
<keyword evidence="7" id="KW-0812">Transmembrane</keyword>
<dbReference type="RefSeq" id="WP_223911070.1">
    <property type="nucleotide sequence ID" value="NZ_AP024238.1"/>
</dbReference>
<dbReference type="Proteomes" id="UP000824366">
    <property type="component" value="Chromosome"/>
</dbReference>
<dbReference type="PROSITE" id="PS51379">
    <property type="entry name" value="4FE4S_FER_2"/>
    <property type="match status" value="1"/>
</dbReference>
<keyword evidence="2" id="KW-0004">4Fe-4S</keyword>
<dbReference type="PROSITE" id="PS00198">
    <property type="entry name" value="4FE4S_FER_1"/>
    <property type="match status" value="1"/>
</dbReference>
<dbReference type="PANTHER" id="PTHR30176:SF3">
    <property type="entry name" value="FERREDOXIN-TYPE PROTEIN NAPH"/>
    <property type="match status" value="1"/>
</dbReference>
<dbReference type="InterPro" id="IPR051684">
    <property type="entry name" value="Electron_Trans/Redox"/>
</dbReference>
<keyword evidence="7" id="KW-1133">Transmembrane helix</keyword>
<keyword evidence="10" id="KW-1185">Reference proteome</keyword>
<sequence length="484" mass="54635">MEKPAHSKIIPIQPVPLDTKTDEVFLVNDEQTKIYSRTVHGLFTRLRWLMVWVTQLVFYGLPWFQWNQRQTVLFDLTENRFLIFGLVLHPQDLIYLAVLMVLAALTLFFFTAVAGRLWCGYACPQTVYTEVFMWIERITEGNRLTRIRLDAARWSAEKLTRKGAKQVLWLGVSLFTGFTFVGYFTPIRDLAGELLALSLSPWEWFWVLFYSLATYGNAGYLREQICKQMCPYARIQSALTDMDSMVIAYDTERGESRGSRPRNVDPQTLGLGDCIDCTLCVQVCPTGIDIRNGLQNECIACAACIDVCDEVMEKMNYPKGLIRYSSGRGMANKLTPKQMVQRVWRPRVWAYGLLFLVVMSFFVGGLATRKGFAVDVIKDRGTMARETGNGNIENVYRLQVMNTTETPQTYHASVQGLAGLTLATHPVLTVPAAGIGSLTIRLTLPAEAAQAYRGKASPIMFKVDTQDDGKVVSVEEKSTFVIPR</sequence>
<dbReference type="SUPFAM" id="SSF54862">
    <property type="entry name" value="4Fe-4S ferredoxins"/>
    <property type="match status" value="1"/>
</dbReference>
<reference evidence="9 10" key="1">
    <citation type="journal article" date="2021" name="Microbiol. Spectr.">
        <title>A Single Bacterium Capable of Oxidation and Reduction of Iron at Circumneutral pH.</title>
        <authorList>
            <person name="Kato S."/>
            <person name="Ohkuma M."/>
        </authorList>
    </citation>
    <scope>NUCLEOTIDE SEQUENCE [LARGE SCALE GENOMIC DNA]</scope>
    <source>
        <strain evidence="9 10">MIZ03</strain>
    </source>
</reference>
<dbReference type="NCBIfam" id="TIGR02745">
    <property type="entry name" value="ccoG_rdxA_fixG"/>
    <property type="match status" value="1"/>
</dbReference>
<evidence type="ECO:0000256" key="4">
    <source>
        <dbReference type="ARBA" id="ARBA00022982"/>
    </source>
</evidence>
<keyword evidence="5" id="KW-0408">Iron</keyword>
<evidence type="ECO:0000259" key="8">
    <source>
        <dbReference type="PROSITE" id="PS51379"/>
    </source>
</evidence>
<protein>
    <recommendedName>
        <fullName evidence="8">4Fe-4S ferredoxin-type domain-containing protein</fullName>
    </recommendedName>
</protein>
<feature type="transmembrane region" description="Helical" evidence="7">
    <location>
        <begin position="204"/>
        <end position="221"/>
    </location>
</feature>
<evidence type="ECO:0000256" key="7">
    <source>
        <dbReference type="SAM" id="Phobius"/>
    </source>
</evidence>
<evidence type="ECO:0000256" key="5">
    <source>
        <dbReference type="ARBA" id="ARBA00023004"/>
    </source>
</evidence>
<keyword evidence="3" id="KW-0479">Metal-binding</keyword>
<feature type="domain" description="4Fe-4S ferredoxin-type" evidence="8">
    <location>
        <begin position="265"/>
        <end position="293"/>
    </location>
</feature>
<dbReference type="Pfam" id="PF13746">
    <property type="entry name" value="Fer4_18"/>
    <property type="match status" value="1"/>
</dbReference>
<dbReference type="InterPro" id="IPR017900">
    <property type="entry name" value="4Fe4S_Fe_S_CS"/>
</dbReference>
<evidence type="ECO:0000256" key="6">
    <source>
        <dbReference type="ARBA" id="ARBA00023014"/>
    </source>
</evidence>
<dbReference type="PANTHER" id="PTHR30176">
    <property type="entry name" value="FERREDOXIN-TYPE PROTEIN NAPH"/>
    <property type="match status" value="1"/>
</dbReference>
<feature type="transmembrane region" description="Helical" evidence="7">
    <location>
        <begin position="46"/>
        <end position="66"/>
    </location>
</feature>
<accession>A0ABN6D5R5</accession>